<dbReference type="Pfam" id="PF15375">
    <property type="entry name" value="FSAF1"/>
    <property type="match status" value="1"/>
</dbReference>
<evidence type="ECO:0000313" key="2">
    <source>
        <dbReference type="EMBL" id="CAH3031022.1"/>
    </source>
</evidence>
<sequence>MISTDKRHFCPSALEGSWTEKKANCPLPKVIEFVEPGKQLKKKKSLPPFLQAQVLISLQGKRKQIEIKSKSTREDPDEFEFKSIAREVREFGVTGLSRKDRKKYEDWKAQSLGGKAPKGQKMPYPMLMRQIKRRKEREQEQREREHAMGIFKKKPDKKSSASTRAPMGWWVDNSSKGLQASVGKFKAGVQRLSKADLHKITSKKKR</sequence>
<organism evidence="2 3">
    <name type="scientific">Pocillopora meandrina</name>
    <dbReference type="NCBI Taxonomy" id="46732"/>
    <lineage>
        <taxon>Eukaryota</taxon>
        <taxon>Metazoa</taxon>
        <taxon>Cnidaria</taxon>
        <taxon>Anthozoa</taxon>
        <taxon>Hexacorallia</taxon>
        <taxon>Scleractinia</taxon>
        <taxon>Astrocoeniina</taxon>
        <taxon>Pocilloporidae</taxon>
        <taxon>Pocillopora</taxon>
    </lineage>
</organism>
<name>A0AAU9VKL8_9CNID</name>
<feature type="region of interest" description="Disordered" evidence="1">
    <location>
        <begin position="96"/>
        <end position="173"/>
    </location>
</feature>
<reference evidence="2 3" key="1">
    <citation type="submission" date="2022-05" db="EMBL/GenBank/DDBJ databases">
        <authorList>
            <consortium name="Genoscope - CEA"/>
            <person name="William W."/>
        </authorList>
    </citation>
    <scope>NUCLEOTIDE SEQUENCE [LARGE SCALE GENOMIC DNA]</scope>
</reference>
<accession>A0AAU9VKL8</accession>
<dbReference type="AlphaFoldDB" id="A0AAU9VKL8"/>
<evidence type="ECO:0000313" key="3">
    <source>
        <dbReference type="Proteomes" id="UP001159428"/>
    </source>
</evidence>
<feature type="compositionally biased region" description="Basic and acidic residues" evidence="1">
    <location>
        <begin position="136"/>
        <end position="147"/>
    </location>
</feature>
<dbReference type="InterPro" id="IPR027973">
    <property type="entry name" value="FSAF1-like"/>
</dbReference>
<evidence type="ECO:0008006" key="4">
    <source>
        <dbReference type="Google" id="ProtNLM"/>
    </source>
</evidence>
<evidence type="ECO:0000256" key="1">
    <source>
        <dbReference type="SAM" id="MobiDB-lite"/>
    </source>
</evidence>
<protein>
    <recommendedName>
        <fullName evidence="4">Fcf2 pre-rRNA processing C-terminal domain-containing protein</fullName>
    </recommendedName>
</protein>
<comment type="caution">
    <text evidence="2">The sequence shown here is derived from an EMBL/GenBank/DDBJ whole genome shotgun (WGS) entry which is preliminary data.</text>
</comment>
<dbReference type="PANTHER" id="PTHR28366:SF1">
    <property type="entry name" value="CHROMOSOME 1 OPEN READING FRAME 131"/>
    <property type="match status" value="1"/>
</dbReference>
<gene>
    <name evidence="2" type="ORF">PMEA_00000374</name>
</gene>
<dbReference type="EMBL" id="CALNXJ010000001">
    <property type="protein sequence ID" value="CAH3031022.1"/>
    <property type="molecule type" value="Genomic_DNA"/>
</dbReference>
<dbReference type="InterPro" id="IPR052852">
    <property type="entry name" value="SSU_Processome_Comp"/>
</dbReference>
<proteinExistence type="predicted"/>
<dbReference type="Proteomes" id="UP001159428">
    <property type="component" value="Unassembled WGS sequence"/>
</dbReference>
<dbReference type="PANTHER" id="PTHR28366">
    <property type="entry name" value="CHROMOSOME 1 OPEN READING FRAME 131"/>
    <property type="match status" value="1"/>
</dbReference>
<keyword evidence="3" id="KW-1185">Reference proteome</keyword>